<dbReference type="Proteomes" id="UP000003162">
    <property type="component" value="Unassembled WGS sequence"/>
</dbReference>
<organism evidence="1 2">
    <name type="scientific">Parvimonas micra ATCC 33270</name>
    <dbReference type="NCBI Taxonomy" id="411465"/>
    <lineage>
        <taxon>Bacteria</taxon>
        <taxon>Bacillati</taxon>
        <taxon>Bacillota</taxon>
        <taxon>Tissierellia</taxon>
        <taxon>Tissierellales</taxon>
        <taxon>Peptoniphilaceae</taxon>
        <taxon>Parvimonas</taxon>
    </lineage>
</organism>
<gene>
    <name evidence="1" type="ORF">PEPMIC_01646</name>
</gene>
<dbReference type="HOGENOM" id="CLU_3155904_0_0_9"/>
<comment type="caution">
    <text evidence="1">The sequence shown here is derived from an EMBL/GenBank/DDBJ whole genome shotgun (WGS) entry which is preliminary data.</text>
</comment>
<reference evidence="1 2" key="2">
    <citation type="submission" date="2007-09" db="EMBL/GenBank/DDBJ databases">
        <authorList>
            <person name="Fulton L."/>
            <person name="Clifton S."/>
            <person name="Fulton B."/>
            <person name="Xu J."/>
            <person name="Minx P."/>
            <person name="Pepin K.H."/>
            <person name="Johnson M."/>
            <person name="Thiruvilangam P."/>
            <person name="Bhonagiri V."/>
            <person name="Nash W.E."/>
            <person name="Mardis E.R."/>
            <person name="Wilson R.K."/>
        </authorList>
    </citation>
    <scope>NUCLEOTIDE SEQUENCE [LARGE SCALE GENOMIC DNA]</scope>
    <source>
        <strain evidence="1 2">ATCC 33270</strain>
    </source>
</reference>
<name>A8SNE6_9FIRM</name>
<evidence type="ECO:0000313" key="1">
    <source>
        <dbReference type="EMBL" id="EDP23840.1"/>
    </source>
</evidence>
<dbReference type="EMBL" id="ABEE02000017">
    <property type="protein sequence ID" value="EDP23840.1"/>
    <property type="molecule type" value="Genomic_DNA"/>
</dbReference>
<reference evidence="1 2" key="1">
    <citation type="submission" date="2007-09" db="EMBL/GenBank/DDBJ databases">
        <title>Draft genome sequence of Peptostreptococcus micros (ATCC 33270).</title>
        <authorList>
            <person name="Sudarsanam P."/>
            <person name="Ley R."/>
            <person name="Guruge J."/>
            <person name="Turnbaugh P.J."/>
            <person name="Mahowald M."/>
            <person name="Liep D."/>
            <person name="Gordon J."/>
        </authorList>
    </citation>
    <scope>NUCLEOTIDE SEQUENCE [LARGE SCALE GENOMIC DNA]</scope>
    <source>
        <strain evidence="1 2">ATCC 33270</strain>
    </source>
</reference>
<evidence type="ECO:0000313" key="2">
    <source>
        <dbReference type="Proteomes" id="UP000003162"/>
    </source>
</evidence>
<protein>
    <submittedName>
        <fullName evidence="1">Uncharacterized protein</fullName>
    </submittedName>
</protein>
<accession>A8SNE6</accession>
<sequence>MLTFLYIFHKIKMVLEQYFLKGTFYIEELMSFDSYFKKLYTISEVENN</sequence>
<dbReference type="AlphaFoldDB" id="A8SNE6"/>
<proteinExistence type="predicted"/>